<feature type="domain" description="DAGKc" evidence="1">
    <location>
        <begin position="10"/>
        <end position="117"/>
    </location>
</feature>
<accession>A0A914QZH3</accession>
<dbReference type="GO" id="GO:0001727">
    <property type="term" value="F:lipid kinase activity"/>
    <property type="evidence" value="ECO:0007669"/>
    <property type="project" value="TreeGrafter"/>
</dbReference>
<name>A0A914QZH3_9BILA</name>
<sequence length="407" mass="45273">MLKSHKPQELTTRKVLVLINPFSGQKKALNLYNTFCKSIFLEANIQVELRFTKHANHATEIVQTLDIDCYESIGIVSGDGLVNEAITGLLTRSDRDRALRMPIIHIPGGTGNSLAASIAFKCGEPFSARGGFCRELTLMGIKPSYKQLRLHHFESSSDGHKCVFLSVVWGLIADIDIGSERFRWAGMIRLHMEALLRTMQLPTVAKYKGRISYLPIDDESLISKTRFKNNEPRKSFGNGHFGGGDIPDLADMDLNISKPKINTVKDSFKNRELVKIPRLDEPVPDNWITIESEFVMVNVTSLSHIGSDLPYIPSSKLEEEVLYLSLVDWSVVKNRFSIARMLADMDICSHLDYPCFHFIPVKACRIEPAPGAGGHVAVDGEPCTSGSAFQVVASSYCATVACRELRD</sequence>
<protein>
    <submittedName>
        <fullName evidence="3">DAGKc domain-containing protein</fullName>
    </submittedName>
</protein>
<dbReference type="InterPro" id="IPR050187">
    <property type="entry name" value="Lipid_Phosphate_FormReg"/>
</dbReference>
<dbReference type="Gene3D" id="3.40.50.10330">
    <property type="entry name" value="Probable inorganic polyphosphate/atp-NAD kinase, domain 1"/>
    <property type="match status" value="1"/>
</dbReference>
<dbReference type="AlphaFoldDB" id="A0A914QZH3"/>
<reference evidence="3" key="1">
    <citation type="submission" date="2022-11" db="UniProtKB">
        <authorList>
            <consortium name="WormBaseParasite"/>
        </authorList>
    </citation>
    <scope>IDENTIFICATION</scope>
</reference>
<dbReference type="InterPro" id="IPR017438">
    <property type="entry name" value="ATP-NAD_kinase_N"/>
</dbReference>
<dbReference type="InterPro" id="IPR016064">
    <property type="entry name" value="NAD/diacylglycerol_kinase_sf"/>
</dbReference>
<evidence type="ECO:0000313" key="3">
    <source>
        <dbReference type="WBParaSite" id="PDA_v2.g75.t1"/>
    </source>
</evidence>
<dbReference type="GO" id="GO:0046512">
    <property type="term" value="P:sphingosine biosynthetic process"/>
    <property type="evidence" value="ECO:0007669"/>
    <property type="project" value="TreeGrafter"/>
</dbReference>
<dbReference type="SMART" id="SM00046">
    <property type="entry name" value="DAGKc"/>
    <property type="match status" value="1"/>
</dbReference>
<dbReference type="PANTHER" id="PTHR12358">
    <property type="entry name" value="SPHINGOSINE KINASE"/>
    <property type="match status" value="1"/>
</dbReference>
<proteinExistence type="predicted"/>
<evidence type="ECO:0000259" key="1">
    <source>
        <dbReference type="PROSITE" id="PS50146"/>
    </source>
</evidence>
<dbReference type="GO" id="GO:0005737">
    <property type="term" value="C:cytoplasm"/>
    <property type="evidence" value="ECO:0007669"/>
    <property type="project" value="TreeGrafter"/>
</dbReference>
<keyword evidence="2" id="KW-1185">Reference proteome</keyword>
<evidence type="ECO:0000313" key="2">
    <source>
        <dbReference type="Proteomes" id="UP000887578"/>
    </source>
</evidence>
<dbReference type="WBParaSite" id="PDA_v2.g75.t1">
    <property type="protein sequence ID" value="PDA_v2.g75.t1"/>
    <property type="gene ID" value="PDA_v2.g75"/>
</dbReference>
<dbReference type="SUPFAM" id="SSF111331">
    <property type="entry name" value="NAD kinase/diacylglycerol kinase-like"/>
    <property type="match status" value="1"/>
</dbReference>
<dbReference type="PROSITE" id="PS50146">
    <property type="entry name" value="DAGK"/>
    <property type="match status" value="1"/>
</dbReference>
<dbReference type="Gene3D" id="2.60.200.40">
    <property type="match status" value="1"/>
</dbReference>
<dbReference type="GO" id="GO:0016020">
    <property type="term" value="C:membrane"/>
    <property type="evidence" value="ECO:0007669"/>
    <property type="project" value="TreeGrafter"/>
</dbReference>
<dbReference type="Pfam" id="PF00781">
    <property type="entry name" value="DAGK_cat"/>
    <property type="match status" value="1"/>
</dbReference>
<dbReference type="InterPro" id="IPR001206">
    <property type="entry name" value="Diacylglycerol_kinase_cat_dom"/>
</dbReference>
<dbReference type="Proteomes" id="UP000887578">
    <property type="component" value="Unplaced"/>
</dbReference>
<organism evidence="2 3">
    <name type="scientific">Panagrolaimus davidi</name>
    <dbReference type="NCBI Taxonomy" id="227884"/>
    <lineage>
        <taxon>Eukaryota</taxon>
        <taxon>Metazoa</taxon>
        <taxon>Ecdysozoa</taxon>
        <taxon>Nematoda</taxon>
        <taxon>Chromadorea</taxon>
        <taxon>Rhabditida</taxon>
        <taxon>Tylenchina</taxon>
        <taxon>Panagrolaimomorpha</taxon>
        <taxon>Panagrolaimoidea</taxon>
        <taxon>Panagrolaimidae</taxon>
        <taxon>Panagrolaimus</taxon>
    </lineage>
</organism>
<dbReference type="PANTHER" id="PTHR12358:SF112">
    <property type="entry name" value="LD11247P-RELATED"/>
    <property type="match status" value="1"/>
</dbReference>